<evidence type="ECO:0000256" key="11">
    <source>
        <dbReference type="ARBA" id="ARBA00060730"/>
    </source>
</evidence>
<evidence type="ECO:0000256" key="7">
    <source>
        <dbReference type="ARBA" id="ARBA00022723"/>
    </source>
</evidence>
<keyword evidence="7 12" id="KW-0479">Metal-binding</keyword>
<dbReference type="GO" id="GO:0009231">
    <property type="term" value="P:riboflavin biosynthetic process"/>
    <property type="evidence" value="ECO:0007669"/>
    <property type="project" value="UniProtKB-UniRule"/>
</dbReference>
<dbReference type="FunFam" id="3.90.870.10:FF:000002">
    <property type="entry name" value="3,4-dihydroxy-2-butanone 4-phosphate synthase"/>
    <property type="match status" value="1"/>
</dbReference>
<evidence type="ECO:0000313" key="14">
    <source>
        <dbReference type="EMBL" id="TQV81054.1"/>
    </source>
</evidence>
<dbReference type="PANTHER" id="PTHR21327">
    <property type="entry name" value="GTP CYCLOHYDROLASE II-RELATED"/>
    <property type="match status" value="1"/>
</dbReference>
<protein>
    <recommendedName>
        <fullName evidence="5 12">3,4-dihydroxy-2-butanone 4-phosphate synthase</fullName>
        <shortName evidence="12 13">DHBP synthase</shortName>
        <ecNumber evidence="4 12">4.1.99.12</ecNumber>
    </recommendedName>
</protein>
<evidence type="ECO:0000256" key="3">
    <source>
        <dbReference type="ARBA" id="ARBA00011738"/>
    </source>
</evidence>
<reference evidence="14 15" key="1">
    <citation type="submission" date="2019-07" db="EMBL/GenBank/DDBJ databases">
        <title>Draft genome for Aliikangiella sp. M105.</title>
        <authorList>
            <person name="Wang G."/>
        </authorList>
    </citation>
    <scope>NUCLEOTIDE SEQUENCE [LARGE SCALE GENOMIC DNA]</scope>
    <source>
        <strain evidence="14 15">M105</strain>
    </source>
</reference>
<feature type="binding site" evidence="12">
    <location>
        <position position="68"/>
    </location>
    <ligand>
        <name>Mg(2+)</name>
        <dbReference type="ChEBI" id="CHEBI:18420"/>
        <label>1</label>
    </ligand>
</feature>
<comment type="pathway">
    <text evidence="2 12 13">Cofactor biosynthesis; riboflavin biosynthesis; 2-hydroxy-3-oxobutyl phosphate from D-ribulose 5-phosphate: step 1/1.</text>
</comment>
<evidence type="ECO:0000256" key="10">
    <source>
        <dbReference type="ARBA" id="ARBA00023239"/>
    </source>
</evidence>
<sequence length="247" mass="26783">MNQLTDNQSLAARLSCNHSFSSPPLDNQSRPNGSLLCQFGNATERVEKAIALLQSGQGVLLVDDEDRENEGDLIFSTQFLNESQMAMLIRECSGIVCLCLTDEKIAQLKLPPMVKNNTSQYGTAFTVSIEAAEHVTTGVSASDRVTTVKTAVANNAKPSDLNHPGHVFPLRAHPKGVLARRGHTEGTIELMQLAGLDDSGVLCELTNPDGTMARLPAIINFAQQHNMVVLSIEDLVEYRLNQIDNAS</sequence>
<comment type="similarity">
    <text evidence="11 12 13">Belongs to the DHBP synthase family.</text>
</comment>
<dbReference type="UniPathway" id="UPA00275">
    <property type="reaction ID" value="UER00399"/>
</dbReference>
<dbReference type="OrthoDB" id="9793111at2"/>
<feature type="site" description="Essential for catalytic activity" evidence="12">
    <location>
        <position position="204"/>
    </location>
</feature>
<evidence type="ECO:0000256" key="5">
    <source>
        <dbReference type="ARBA" id="ARBA00018836"/>
    </source>
</evidence>
<dbReference type="PANTHER" id="PTHR21327:SF38">
    <property type="entry name" value="3,4-DIHYDROXY-2-BUTANONE 4-PHOSPHATE SYNTHASE"/>
    <property type="match status" value="1"/>
</dbReference>
<organism evidence="14 15">
    <name type="scientific">Aliikangiella coralliicola</name>
    <dbReference type="NCBI Taxonomy" id="2592383"/>
    <lineage>
        <taxon>Bacteria</taxon>
        <taxon>Pseudomonadati</taxon>
        <taxon>Pseudomonadota</taxon>
        <taxon>Gammaproteobacteria</taxon>
        <taxon>Oceanospirillales</taxon>
        <taxon>Pleioneaceae</taxon>
        <taxon>Aliikangiella</taxon>
    </lineage>
</organism>
<evidence type="ECO:0000256" key="12">
    <source>
        <dbReference type="HAMAP-Rule" id="MF_00180"/>
    </source>
</evidence>
<dbReference type="EC" id="4.1.99.12" evidence="4 12"/>
<dbReference type="GO" id="GO:0000287">
    <property type="term" value="F:magnesium ion binding"/>
    <property type="evidence" value="ECO:0007669"/>
    <property type="project" value="UniProtKB-UniRule"/>
</dbReference>
<evidence type="ECO:0000256" key="13">
    <source>
        <dbReference type="RuleBase" id="RU003843"/>
    </source>
</evidence>
<accession>A0A545TV09</accession>
<dbReference type="NCBIfam" id="TIGR00506">
    <property type="entry name" value="ribB"/>
    <property type="match status" value="1"/>
</dbReference>
<evidence type="ECO:0000313" key="15">
    <source>
        <dbReference type="Proteomes" id="UP000315439"/>
    </source>
</evidence>
<evidence type="ECO:0000256" key="8">
    <source>
        <dbReference type="ARBA" id="ARBA00022842"/>
    </source>
</evidence>
<evidence type="ECO:0000256" key="9">
    <source>
        <dbReference type="ARBA" id="ARBA00023211"/>
    </source>
</evidence>
<dbReference type="Pfam" id="PF00926">
    <property type="entry name" value="DHBP_synthase"/>
    <property type="match status" value="1"/>
</dbReference>
<dbReference type="Gene3D" id="3.90.870.10">
    <property type="entry name" value="DHBP synthase"/>
    <property type="match status" value="1"/>
</dbReference>
<proteinExistence type="inferred from homology"/>
<comment type="cofactor">
    <cofactor evidence="12 13">
        <name>Mg(2+)</name>
        <dbReference type="ChEBI" id="CHEBI:18420"/>
    </cofactor>
    <cofactor evidence="12 13">
        <name>Mn(2+)</name>
        <dbReference type="ChEBI" id="CHEBI:29035"/>
    </cofactor>
    <text evidence="12 13">Binds 2 divalent metal cations per subunit. Magnesium or manganese.</text>
</comment>
<comment type="subunit">
    <text evidence="3 12 13">Homodimer.</text>
</comment>
<evidence type="ECO:0000256" key="2">
    <source>
        <dbReference type="ARBA" id="ARBA00004904"/>
    </source>
</evidence>
<keyword evidence="6 12" id="KW-0686">Riboflavin biosynthesis</keyword>
<dbReference type="Proteomes" id="UP000315439">
    <property type="component" value="Unassembled WGS sequence"/>
</dbReference>
<evidence type="ECO:0000256" key="6">
    <source>
        <dbReference type="ARBA" id="ARBA00022619"/>
    </source>
</evidence>
<dbReference type="GO" id="GO:0008686">
    <property type="term" value="F:3,4-dihydroxy-2-butanone-4-phosphate synthase activity"/>
    <property type="evidence" value="ECO:0007669"/>
    <property type="project" value="UniProtKB-UniRule"/>
</dbReference>
<comment type="catalytic activity">
    <reaction evidence="12 13">
        <text>D-ribulose 5-phosphate = (2S)-2-hydroxy-3-oxobutyl phosphate + formate + H(+)</text>
        <dbReference type="Rhea" id="RHEA:18457"/>
        <dbReference type="ChEBI" id="CHEBI:15378"/>
        <dbReference type="ChEBI" id="CHEBI:15740"/>
        <dbReference type="ChEBI" id="CHEBI:58121"/>
        <dbReference type="ChEBI" id="CHEBI:58830"/>
        <dbReference type="EC" id="4.1.99.12"/>
    </reaction>
</comment>
<feature type="binding site" evidence="12">
    <location>
        <begin position="180"/>
        <end position="184"/>
    </location>
    <ligand>
        <name>D-ribulose 5-phosphate</name>
        <dbReference type="ChEBI" id="CHEBI:58121"/>
    </ligand>
</feature>
<comment type="caution">
    <text evidence="14">The sequence shown here is derived from an EMBL/GenBank/DDBJ whole genome shotgun (WGS) entry which is preliminary data.</text>
</comment>
<comment type="function">
    <text evidence="1 12 13">Catalyzes the conversion of D-ribulose 5-phosphate to formate and 3,4-dihydroxy-2-butanone 4-phosphate.</text>
</comment>
<dbReference type="GO" id="GO:0005829">
    <property type="term" value="C:cytosol"/>
    <property type="evidence" value="ECO:0007669"/>
    <property type="project" value="UniProtKB-ARBA"/>
</dbReference>
<gene>
    <name evidence="12 14" type="primary">ribB</name>
    <name evidence="14" type="ORF">FLL46_25925</name>
</gene>
<feature type="site" description="Essential for catalytic activity" evidence="12">
    <location>
        <position position="166"/>
    </location>
</feature>
<dbReference type="RefSeq" id="WP_142935195.1">
    <property type="nucleotide sequence ID" value="NZ_ML660173.1"/>
</dbReference>
<dbReference type="InterPro" id="IPR017945">
    <property type="entry name" value="DHBP_synth_RibB-like_a/b_dom"/>
</dbReference>
<feature type="binding site" evidence="12">
    <location>
        <position position="68"/>
    </location>
    <ligand>
        <name>Mg(2+)</name>
        <dbReference type="ChEBI" id="CHEBI:18420"/>
        <label>2</label>
    </ligand>
</feature>
<evidence type="ECO:0000256" key="4">
    <source>
        <dbReference type="ARBA" id="ARBA00012153"/>
    </source>
</evidence>
<feature type="binding site" evidence="12">
    <location>
        <position position="72"/>
    </location>
    <ligand>
        <name>D-ribulose 5-phosphate</name>
        <dbReference type="ChEBI" id="CHEBI:58121"/>
    </ligand>
</feature>
<keyword evidence="15" id="KW-1185">Reference proteome</keyword>
<dbReference type="EMBL" id="VIKS01000017">
    <property type="protein sequence ID" value="TQV81054.1"/>
    <property type="molecule type" value="Genomic_DNA"/>
</dbReference>
<dbReference type="SUPFAM" id="SSF55821">
    <property type="entry name" value="YrdC/RibB"/>
    <property type="match status" value="1"/>
</dbReference>
<feature type="binding site" evidence="12">
    <location>
        <position position="183"/>
    </location>
    <ligand>
        <name>Mg(2+)</name>
        <dbReference type="ChEBI" id="CHEBI:18420"/>
        <label>2</label>
    </ligand>
</feature>
<dbReference type="InterPro" id="IPR000422">
    <property type="entry name" value="DHBP_synthase_RibB"/>
</dbReference>
<dbReference type="AlphaFoldDB" id="A0A545TV09"/>
<evidence type="ECO:0000256" key="1">
    <source>
        <dbReference type="ARBA" id="ARBA00002284"/>
    </source>
</evidence>
<name>A0A545TV09_9GAMM</name>
<keyword evidence="9 12" id="KW-0464">Manganese</keyword>
<keyword evidence="10 12" id="KW-0456">Lyase</keyword>
<dbReference type="GO" id="GO:0030145">
    <property type="term" value="F:manganese ion binding"/>
    <property type="evidence" value="ECO:0007669"/>
    <property type="project" value="UniProtKB-UniRule"/>
</dbReference>
<keyword evidence="8 12" id="KW-0460">Magnesium</keyword>
<dbReference type="HAMAP" id="MF_00180">
    <property type="entry name" value="RibB"/>
    <property type="match status" value="1"/>
</dbReference>
<feature type="binding site" evidence="12">
    <location>
        <begin position="67"/>
        <end position="68"/>
    </location>
    <ligand>
        <name>D-ribulose 5-phosphate</name>
        <dbReference type="ChEBI" id="CHEBI:58121"/>
    </ligand>
</feature>